<dbReference type="Proteomes" id="UP000280444">
    <property type="component" value="Unassembled WGS sequence"/>
</dbReference>
<feature type="region of interest" description="Disordered" evidence="1">
    <location>
        <begin position="131"/>
        <end position="211"/>
    </location>
</feature>
<name>A0A3P1SCI6_9ACTO</name>
<dbReference type="AlphaFoldDB" id="A0A3P1SCI6"/>
<feature type="compositionally biased region" description="Polar residues" evidence="1">
    <location>
        <begin position="163"/>
        <end position="175"/>
    </location>
</feature>
<dbReference type="RefSeq" id="WP_124871169.1">
    <property type="nucleotide sequence ID" value="NZ_RQZF01000008.1"/>
</dbReference>
<organism evidence="2 3">
    <name type="scientific">Schaalia canis</name>
    <dbReference type="NCBI Taxonomy" id="100469"/>
    <lineage>
        <taxon>Bacteria</taxon>
        <taxon>Bacillati</taxon>
        <taxon>Actinomycetota</taxon>
        <taxon>Actinomycetes</taxon>
        <taxon>Actinomycetales</taxon>
        <taxon>Actinomycetaceae</taxon>
        <taxon>Schaalia</taxon>
    </lineage>
</organism>
<feature type="compositionally biased region" description="Basic and acidic residues" evidence="1">
    <location>
        <begin position="93"/>
        <end position="118"/>
    </location>
</feature>
<feature type="region of interest" description="Disordered" evidence="1">
    <location>
        <begin position="93"/>
        <end position="119"/>
    </location>
</feature>
<accession>A0A3P1SCI6</accession>
<reference evidence="2 3" key="1">
    <citation type="submission" date="2018-11" db="EMBL/GenBank/DDBJ databases">
        <title>Genomes From Bacteria Associated with the Canine Oral Cavity: a Test Case for Automated Genome-Based Taxonomic Assignment.</title>
        <authorList>
            <person name="Coil D.A."/>
            <person name="Jospin G."/>
            <person name="Darling A.E."/>
            <person name="Wallis C."/>
            <person name="Davis I.J."/>
            <person name="Harris S."/>
            <person name="Eisen J.A."/>
            <person name="Holcombe L.J."/>
            <person name="O'Flynn C."/>
        </authorList>
    </citation>
    <scope>NUCLEOTIDE SEQUENCE [LARGE SCALE GENOMIC DNA]</scope>
    <source>
        <strain evidence="2 3">OH770</strain>
    </source>
</reference>
<dbReference type="OrthoDB" id="3216194at2"/>
<sequence>MIAARPCSKPGCPHPSVATLTFNYHDSMAVLGPLATSPEPHTYDLCEGHATNLTVPVGWQIVRLQTTYEPAPPSSDDLLALVDAVRAAARSEATMRRREAHPVSDHSVADNIHDDSAPHEGTYATVTQLRPAPADADTPGRGSSSFSTSQPPSTPPVTSSRSALSSHPSNASQKGTGPRSAAEHVARELGPFAQPRPTMPEENSTDAPAGH</sequence>
<dbReference type="EMBL" id="RQZF01000008">
    <property type="protein sequence ID" value="RRC94993.1"/>
    <property type="molecule type" value="Genomic_DNA"/>
</dbReference>
<keyword evidence="3" id="KW-1185">Reference proteome</keyword>
<evidence type="ECO:0000313" key="3">
    <source>
        <dbReference type="Proteomes" id="UP000280444"/>
    </source>
</evidence>
<protein>
    <submittedName>
        <fullName evidence="2">DUF3499 domain-containing protein</fullName>
    </submittedName>
</protein>
<feature type="compositionally biased region" description="Polar residues" evidence="1">
    <location>
        <begin position="201"/>
        <end position="211"/>
    </location>
</feature>
<evidence type="ECO:0000313" key="2">
    <source>
        <dbReference type="EMBL" id="RRC94993.1"/>
    </source>
</evidence>
<dbReference type="Pfam" id="PF12005">
    <property type="entry name" value="DUF3499"/>
    <property type="match status" value="1"/>
</dbReference>
<evidence type="ECO:0000256" key="1">
    <source>
        <dbReference type="SAM" id="MobiDB-lite"/>
    </source>
</evidence>
<comment type="caution">
    <text evidence="2">The sequence shown here is derived from an EMBL/GenBank/DDBJ whole genome shotgun (WGS) entry which is preliminary data.</text>
</comment>
<feature type="compositionally biased region" description="Low complexity" evidence="1">
    <location>
        <begin position="139"/>
        <end position="162"/>
    </location>
</feature>
<proteinExistence type="predicted"/>
<dbReference type="InterPro" id="IPR021888">
    <property type="entry name" value="DUF3499"/>
</dbReference>
<gene>
    <name evidence="2" type="ORF">EII11_07880</name>
</gene>